<comment type="caution">
    <text evidence="1">The sequence shown here is derived from an EMBL/GenBank/DDBJ whole genome shotgun (WGS) entry which is preliminary data.</text>
</comment>
<proteinExistence type="predicted"/>
<keyword evidence="2" id="KW-1185">Reference proteome</keyword>
<reference evidence="2" key="1">
    <citation type="journal article" date="2024" name="Proc. Natl. Acad. Sci. U.S.A.">
        <title>Extraordinary preservation of gene collinearity over three hundred million years revealed in homosporous lycophytes.</title>
        <authorList>
            <person name="Li C."/>
            <person name="Wickell D."/>
            <person name="Kuo L.Y."/>
            <person name="Chen X."/>
            <person name="Nie B."/>
            <person name="Liao X."/>
            <person name="Peng D."/>
            <person name="Ji J."/>
            <person name="Jenkins J."/>
            <person name="Williams M."/>
            <person name="Shu S."/>
            <person name="Plott C."/>
            <person name="Barry K."/>
            <person name="Rajasekar S."/>
            <person name="Grimwood J."/>
            <person name="Han X."/>
            <person name="Sun S."/>
            <person name="Hou Z."/>
            <person name="He W."/>
            <person name="Dai G."/>
            <person name="Sun C."/>
            <person name="Schmutz J."/>
            <person name="Leebens-Mack J.H."/>
            <person name="Li F.W."/>
            <person name="Wang L."/>
        </authorList>
    </citation>
    <scope>NUCLEOTIDE SEQUENCE [LARGE SCALE GENOMIC DNA]</scope>
    <source>
        <strain evidence="2">cv. PW_Plant_1</strain>
    </source>
</reference>
<dbReference type="Proteomes" id="UP001162992">
    <property type="component" value="Chromosome 14"/>
</dbReference>
<accession>A0ACC2BN06</accession>
<evidence type="ECO:0000313" key="2">
    <source>
        <dbReference type="Proteomes" id="UP001162992"/>
    </source>
</evidence>
<evidence type="ECO:0000313" key="1">
    <source>
        <dbReference type="EMBL" id="KAJ7531164.1"/>
    </source>
</evidence>
<dbReference type="EMBL" id="CM055105">
    <property type="protein sequence ID" value="KAJ7531164.1"/>
    <property type="molecule type" value="Genomic_DNA"/>
</dbReference>
<protein>
    <submittedName>
        <fullName evidence="1">Uncharacterized protein</fullName>
    </submittedName>
</protein>
<name>A0ACC2BN06_DIPCM</name>
<organism evidence="1 2">
    <name type="scientific">Diphasiastrum complanatum</name>
    <name type="common">Issler's clubmoss</name>
    <name type="synonym">Lycopodium complanatum</name>
    <dbReference type="NCBI Taxonomy" id="34168"/>
    <lineage>
        <taxon>Eukaryota</taxon>
        <taxon>Viridiplantae</taxon>
        <taxon>Streptophyta</taxon>
        <taxon>Embryophyta</taxon>
        <taxon>Tracheophyta</taxon>
        <taxon>Lycopodiopsida</taxon>
        <taxon>Lycopodiales</taxon>
        <taxon>Lycopodiaceae</taxon>
        <taxon>Lycopodioideae</taxon>
        <taxon>Diphasiastrum</taxon>
    </lineage>
</organism>
<gene>
    <name evidence="1" type="ORF">O6H91_14G034700</name>
</gene>
<sequence length="332" mass="35006">MAASFIEGVSILKIVAVSFLLDGLYSGASAGISSGFYFNSCTTAESIVTSTVLSHISADQTIAAGLLRLHFHDCFVHGCDGSILIDGASAEKSAFPNSGLRGFEVIDDAKSKLEDTCPGVVSCADILALAARDAVALSGGPVWTVPTGRRDGLISAASDASNLPSPMESVSVLKQKFSSKGLSTVDLVSLTGAHTIGQTDCRFFSYRLYNFTSTGGADPSINTAYLPQLQQLCPPGAAAGTNKVALDKDSQLQFDAGYFNNIRQGNAVLEFDRRIFEDTSTQIYVDTFSGQFTNLVGVSFGTSFVNAMLAMSSIEVKTGTDGEIRRVCSKFN</sequence>